<evidence type="ECO:0000256" key="5">
    <source>
        <dbReference type="ARBA" id="ARBA00022840"/>
    </source>
</evidence>
<dbReference type="Proteomes" id="UP001205337">
    <property type="component" value="Unassembled WGS sequence"/>
</dbReference>
<dbReference type="SUPFAM" id="SSF82829">
    <property type="entry name" value="MesJ substrate recognition domain-like"/>
    <property type="match status" value="1"/>
</dbReference>
<keyword evidence="5 7" id="KW-0067">ATP-binding</keyword>
<evidence type="ECO:0000313" key="11">
    <source>
        <dbReference type="EMBL" id="MCS0498471.1"/>
    </source>
</evidence>
<sequence>MAADRPRPRLTPARADIRRAVRDALADLAPDIRVENAGDSAEDAANSGAVEATRAESPAFLDRPLVLVALSGGADSLALAAATAFEAPRAGIRAGAVVVDHGLQPGSDAVAIRAAEQARELGLEPVVAVTVEVDGPGGPEAAARDARYAALAEVARENDAAAVLLAHTLDDQAETVLLGLARGSGTASLQGMDAVSGILRRPLLGIRRETTRRACLDEGLEPWDDPHNADPAYARVRVRERVLPVLEAELGPGVAEALARTAELVREDAEAFQRQIDELIEDICEPAEAGIAVSATALAANPTALRNRVIRFVVLAEFGVSLTRAHTLEVARLVTDWHGQGSIDLPGLTARREGRLIVFTAS</sequence>
<feature type="domain" description="tRNA(Ile)-lysidine/2-thiocytidine synthase N-terminal" evidence="9">
    <location>
        <begin position="66"/>
        <end position="240"/>
    </location>
</feature>
<feature type="binding site" evidence="7">
    <location>
        <begin position="71"/>
        <end position="76"/>
    </location>
    <ligand>
        <name>ATP</name>
        <dbReference type="ChEBI" id="CHEBI:30616"/>
    </ligand>
</feature>
<dbReference type="PANTHER" id="PTHR43033">
    <property type="entry name" value="TRNA(ILE)-LYSIDINE SYNTHASE-RELATED"/>
    <property type="match status" value="1"/>
</dbReference>
<dbReference type="HAMAP" id="MF_01161">
    <property type="entry name" value="tRNA_Ile_lys_synt"/>
    <property type="match status" value="1"/>
</dbReference>
<comment type="similarity">
    <text evidence="7">Belongs to the tRNA(Ile)-lysidine synthase family.</text>
</comment>
<keyword evidence="2 7" id="KW-0436">Ligase</keyword>
<dbReference type="InterPro" id="IPR012094">
    <property type="entry name" value="tRNA_Ile_lys_synt"/>
</dbReference>
<dbReference type="Gene3D" id="3.40.50.620">
    <property type="entry name" value="HUPs"/>
    <property type="match status" value="1"/>
</dbReference>
<reference evidence="11 12" key="1">
    <citation type="submission" date="2022-08" db="EMBL/GenBank/DDBJ databases">
        <authorList>
            <person name="Li F."/>
        </authorList>
    </citation>
    <scope>NUCLEOTIDE SEQUENCE [LARGE SCALE GENOMIC DNA]</scope>
    <source>
        <strain evidence="11 12">10F1B-8-1</strain>
    </source>
</reference>
<evidence type="ECO:0000256" key="2">
    <source>
        <dbReference type="ARBA" id="ARBA00022598"/>
    </source>
</evidence>
<evidence type="ECO:0000256" key="7">
    <source>
        <dbReference type="HAMAP-Rule" id="MF_01161"/>
    </source>
</evidence>
<proteinExistence type="inferred from homology"/>
<dbReference type="Gene3D" id="1.20.59.20">
    <property type="match status" value="1"/>
</dbReference>
<keyword evidence="8" id="KW-0175">Coiled coil</keyword>
<gene>
    <name evidence="7 11" type="primary">tilS</name>
    <name evidence="11" type="ORF">NUH29_02775</name>
</gene>
<dbReference type="PANTHER" id="PTHR43033:SF1">
    <property type="entry name" value="TRNA(ILE)-LYSIDINE SYNTHASE-RELATED"/>
    <property type="match status" value="1"/>
</dbReference>
<organism evidence="11 12">
    <name type="scientific">Protaetiibacter mangrovi</name>
    <dbReference type="NCBI Taxonomy" id="2970926"/>
    <lineage>
        <taxon>Bacteria</taxon>
        <taxon>Bacillati</taxon>
        <taxon>Actinomycetota</taxon>
        <taxon>Actinomycetes</taxon>
        <taxon>Micrococcales</taxon>
        <taxon>Microbacteriaceae</taxon>
        <taxon>Protaetiibacter</taxon>
    </lineage>
</organism>
<comment type="function">
    <text evidence="7">Ligates lysine onto the cytidine present at position 34 of the AUA codon-specific tRNA(Ile) that contains the anticodon CAU, in an ATP-dependent manner. Cytidine is converted to lysidine, thus changing the amino acid specificity of the tRNA from methionine to isoleucine.</text>
</comment>
<feature type="coiled-coil region" evidence="8">
    <location>
        <begin position="255"/>
        <end position="282"/>
    </location>
</feature>
<feature type="domain" description="tRNA(Ile)-lysidine synthase substrate-binding" evidence="10">
    <location>
        <begin position="295"/>
        <end position="353"/>
    </location>
</feature>
<evidence type="ECO:0000259" key="9">
    <source>
        <dbReference type="Pfam" id="PF01171"/>
    </source>
</evidence>
<dbReference type="CDD" id="cd01992">
    <property type="entry name" value="TilS_N"/>
    <property type="match status" value="1"/>
</dbReference>
<dbReference type="InterPro" id="IPR011063">
    <property type="entry name" value="TilS/TtcA_N"/>
</dbReference>
<protein>
    <recommendedName>
        <fullName evidence="7">tRNA(Ile)-lysidine synthase</fullName>
        <ecNumber evidence="7">6.3.4.19</ecNumber>
    </recommendedName>
    <alternativeName>
        <fullName evidence="7">tRNA(Ile)-2-lysyl-cytidine synthase</fullName>
    </alternativeName>
    <alternativeName>
        <fullName evidence="7">tRNA(Ile)-lysidine synthetase</fullName>
    </alternativeName>
</protein>
<comment type="domain">
    <text evidence="7">The N-terminal region contains the highly conserved SGGXDS motif, predicted to be a P-loop motif involved in ATP binding.</text>
</comment>
<evidence type="ECO:0000256" key="3">
    <source>
        <dbReference type="ARBA" id="ARBA00022694"/>
    </source>
</evidence>
<evidence type="ECO:0000313" key="12">
    <source>
        <dbReference type="Proteomes" id="UP001205337"/>
    </source>
</evidence>
<evidence type="ECO:0000256" key="6">
    <source>
        <dbReference type="ARBA" id="ARBA00048539"/>
    </source>
</evidence>
<dbReference type="EC" id="6.3.4.19" evidence="7"/>
<dbReference type="EMBL" id="JANTHX010000004">
    <property type="protein sequence ID" value="MCS0498471.1"/>
    <property type="molecule type" value="Genomic_DNA"/>
</dbReference>
<dbReference type="Pfam" id="PF01171">
    <property type="entry name" value="ATP_bind_3"/>
    <property type="match status" value="1"/>
</dbReference>
<dbReference type="SUPFAM" id="SSF52402">
    <property type="entry name" value="Adenine nucleotide alpha hydrolases-like"/>
    <property type="match status" value="1"/>
</dbReference>
<evidence type="ECO:0000256" key="4">
    <source>
        <dbReference type="ARBA" id="ARBA00022741"/>
    </source>
</evidence>
<dbReference type="InterPro" id="IPR015262">
    <property type="entry name" value="tRNA_Ile_lys_synt_subst-bd"/>
</dbReference>
<dbReference type="GO" id="GO:0032267">
    <property type="term" value="F:tRNA(Ile)-lysidine synthase activity"/>
    <property type="evidence" value="ECO:0007669"/>
    <property type="project" value="UniProtKB-EC"/>
</dbReference>
<dbReference type="InterPro" id="IPR014729">
    <property type="entry name" value="Rossmann-like_a/b/a_fold"/>
</dbReference>
<dbReference type="Pfam" id="PF09179">
    <property type="entry name" value="TilS"/>
    <property type="match status" value="1"/>
</dbReference>
<comment type="subcellular location">
    <subcellularLocation>
        <location evidence="7">Cytoplasm</location>
    </subcellularLocation>
</comment>
<comment type="caution">
    <text evidence="11">The sequence shown here is derived from an EMBL/GenBank/DDBJ whole genome shotgun (WGS) entry which is preliminary data.</text>
</comment>
<keyword evidence="12" id="KW-1185">Reference proteome</keyword>
<comment type="catalytic activity">
    <reaction evidence="6 7">
        <text>cytidine(34) in tRNA(Ile2) + L-lysine + ATP = lysidine(34) in tRNA(Ile2) + AMP + diphosphate + H(+)</text>
        <dbReference type="Rhea" id="RHEA:43744"/>
        <dbReference type="Rhea" id="RHEA-COMP:10625"/>
        <dbReference type="Rhea" id="RHEA-COMP:10670"/>
        <dbReference type="ChEBI" id="CHEBI:15378"/>
        <dbReference type="ChEBI" id="CHEBI:30616"/>
        <dbReference type="ChEBI" id="CHEBI:32551"/>
        <dbReference type="ChEBI" id="CHEBI:33019"/>
        <dbReference type="ChEBI" id="CHEBI:82748"/>
        <dbReference type="ChEBI" id="CHEBI:83665"/>
        <dbReference type="ChEBI" id="CHEBI:456215"/>
        <dbReference type="EC" id="6.3.4.19"/>
    </reaction>
</comment>
<evidence type="ECO:0000256" key="8">
    <source>
        <dbReference type="SAM" id="Coils"/>
    </source>
</evidence>
<keyword evidence="4 7" id="KW-0547">Nucleotide-binding</keyword>
<evidence type="ECO:0000256" key="1">
    <source>
        <dbReference type="ARBA" id="ARBA00022490"/>
    </source>
</evidence>
<evidence type="ECO:0000259" key="10">
    <source>
        <dbReference type="Pfam" id="PF09179"/>
    </source>
</evidence>
<keyword evidence="3 7" id="KW-0819">tRNA processing</keyword>
<dbReference type="InterPro" id="IPR012795">
    <property type="entry name" value="tRNA_Ile_lys_synt_N"/>
</dbReference>
<accession>A0ABT1ZCP9</accession>
<dbReference type="RefSeq" id="WP_258797406.1">
    <property type="nucleotide sequence ID" value="NZ_JANTHX010000004.1"/>
</dbReference>
<name>A0ABT1ZCP9_9MICO</name>
<dbReference type="NCBIfam" id="TIGR02432">
    <property type="entry name" value="lysidine_TilS_N"/>
    <property type="match status" value="1"/>
</dbReference>
<keyword evidence="1 7" id="KW-0963">Cytoplasm</keyword>